<comment type="caution">
    <text evidence="2">The sequence shown here is derived from an EMBL/GenBank/DDBJ whole genome shotgun (WGS) entry which is preliminary data.</text>
</comment>
<gene>
    <name evidence="2" type="ORF">PEVE_00036083</name>
</gene>
<reference evidence="2 3" key="1">
    <citation type="submission" date="2022-05" db="EMBL/GenBank/DDBJ databases">
        <authorList>
            <consortium name="Genoscope - CEA"/>
            <person name="William W."/>
        </authorList>
    </citation>
    <scope>NUCLEOTIDE SEQUENCE [LARGE SCALE GENOMIC DNA]</scope>
</reference>
<dbReference type="Proteomes" id="UP001159427">
    <property type="component" value="Unassembled WGS sequence"/>
</dbReference>
<evidence type="ECO:0000256" key="1">
    <source>
        <dbReference type="SAM" id="Coils"/>
    </source>
</evidence>
<keyword evidence="3" id="KW-1185">Reference proteome</keyword>
<dbReference type="EMBL" id="CALNXI010000057">
    <property type="protein sequence ID" value="CAH3017181.1"/>
    <property type="molecule type" value="Genomic_DNA"/>
</dbReference>
<feature type="coiled-coil region" evidence="1">
    <location>
        <begin position="17"/>
        <end position="51"/>
    </location>
</feature>
<accession>A0ABN8LJJ0</accession>
<sequence>MSEAEWINIADRSLLFCAEQLQKIDSVKEQLPRLQEDLKSIKDLLKDKQEREGYDAVRSIMLGVQPFTIITGGALGVELEAEKLARDHGLTVQVIIPPCHPRSKTVPPLTITQLAEAIPIRLQVAARLNKQQTQNPVSLQYIH</sequence>
<proteinExistence type="predicted"/>
<organism evidence="2 3">
    <name type="scientific">Porites evermanni</name>
    <dbReference type="NCBI Taxonomy" id="104178"/>
    <lineage>
        <taxon>Eukaryota</taxon>
        <taxon>Metazoa</taxon>
        <taxon>Cnidaria</taxon>
        <taxon>Anthozoa</taxon>
        <taxon>Hexacorallia</taxon>
        <taxon>Scleractinia</taxon>
        <taxon>Fungiina</taxon>
        <taxon>Poritidae</taxon>
        <taxon>Porites</taxon>
    </lineage>
</organism>
<keyword evidence="1" id="KW-0175">Coiled coil</keyword>
<evidence type="ECO:0000313" key="2">
    <source>
        <dbReference type="EMBL" id="CAH3017181.1"/>
    </source>
</evidence>
<protein>
    <submittedName>
        <fullName evidence="2">Uncharacterized protein</fullName>
    </submittedName>
</protein>
<name>A0ABN8LJJ0_9CNID</name>
<evidence type="ECO:0000313" key="3">
    <source>
        <dbReference type="Proteomes" id="UP001159427"/>
    </source>
</evidence>